<organism evidence="3 4">
    <name type="scientific">Chlorobaculum limnaeum</name>
    <dbReference type="NCBI Taxonomy" id="274537"/>
    <lineage>
        <taxon>Bacteria</taxon>
        <taxon>Pseudomonadati</taxon>
        <taxon>Chlorobiota</taxon>
        <taxon>Chlorobiia</taxon>
        <taxon>Chlorobiales</taxon>
        <taxon>Chlorobiaceae</taxon>
        <taxon>Chlorobaculum</taxon>
    </lineage>
</organism>
<evidence type="ECO:0000313" key="3">
    <source>
        <dbReference type="EMBL" id="AOS85032.1"/>
    </source>
</evidence>
<dbReference type="InterPro" id="IPR051803">
    <property type="entry name" value="TA_system_RelE-like_toxin"/>
</dbReference>
<name>A0A1D8D1L0_CHLLM</name>
<protein>
    <submittedName>
        <fullName evidence="3">Addiction module antitoxin</fullName>
    </submittedName>
</protein>
<keyword evidence="2" id="KW-1277">Toxin-antitoxin system</keyword>
<keyword evidence="4" id="KW-1185">Reference proteome</keyword>
<dbReference type="InterPro" id="IPR035093">
    <property type="entry name" value="RelE/ParE_toxin_dom_sf"/>
</dbReference>
<accession>A0A1D8D1L0</accession>
<dbReference type="PANTHER" id="PTHR33755">
    <property type="entry name" value="TOXIN PARE1-RELATED"/>
    <property type="match status" value="1"/>
</dbReference>
<dbReference type="KEGG" id="clz:BIU88_06420"/>
<dbReference type="EMBL" id="CP017305">
    <property type="protein sequence ID" value="AOS85032.1"/>
    <property type="molecule type" value="Genomic_DNA"/>
</dbReference>
<dbReference type="Proteomes" id="UP000095185">
    <property type="component" value="Chromosome"/>
</dbReference>
<dbReference type="OrthoDB" id="595470at2"/>
<proteinExistence type="inferred from homology"/>
<dbReference type="AlphaFoldDB" id="A0A1D8D1L0"/>
<dbReference type="Gene3D" id="3.30.2310.20">
    <property type="entry name" value="RelE-like"/>
    <property type="match status" value="1"/>
</dbReference>
<evidence type="ECO:0000256" key="1">
    <source>
        <dbReference type="ARBA" id="ARBA00006226"/>
    </source>
</evidence>
<evidence type="ECO:0000256" key="2">
    <source>
        <dbReference type="ARBA" id="ARBA00022649"/>
    </source>
</evidence>
<gene>
    <name evidence="3" type="ORF">BIU88_06420</name>
</gene>
<dbReference type="NCBIfam" id="TIGR02385">
    <property type="entry name" value="RelE_StbE"/>
    <property type="match status" value="1"/>
</dbReference>
<evidence type="ECO:0000313" key="4">
    <source>
        <dbReference type="Proteomes" id="UP000095185"/>
    </source>
</evidence>
<dbReference type="Pfam" id="PF05016">
    <property type="entry name" value="ParE_toxin"/>
    <property type="match status" value="1"/>
</dbReference>
<dbReference type="InterPro" id="IPR007712">
    <property type="entry name" value="RelE/ParE_toxin"/>
</dbReference>
<sequence length="99" mass="11370">MKVQWSRSARKRLEEIEAYISLDRPETARKLIRSLITKTALKLSQYPQIGRAGRLAGTRELVYRDAPFLVVYTVRNDTITVLTVFHTSQQFPQSSSSDL</sequence>
<comment type="similarity">
    <text evidence="1">Belongs to the RelE toxin family.</text>
</comment>
<reference evidence="3" key="1">
    <citation type="submission" date="2016-09" db="EMBL/GenBank/DDBJ databases">
        <title>Genome sequence of Chlorobaculum limnaeum.</title>
        <authorList>
            <person name="Liu Z."/>
            <person name="Tank M."/>
            <person name="Bryant D.A."/>
        </authorList>
    </citation>
    <scope>NUCLEOTIDE SEQUENCE [LARGE SCALE GENOMIC DNA]</scope>
    <source>
        <strain evidence="3">DSM 1677</strain>
    </source>
</reference>
<dbReference type="STRING" id="274537.BIU88_06420"/>